<protein>
    <recommendedName>
        <fullName evidence="1">F-box domain-containing protein</fullName>
    </recommendedName>
</protein>
<dbReference type="OMA" id="DARCALY"/>
<evidence type="ECO:0000313" key="3">
    <source>
        <dbReference type="Proteomes" id="UP000825935"/>
    </source>
</evidence>
<gene>
    <name evidence="2" type="ORF">KP509_17G010300</name>
</gene>
<dbReference type="InterPro" id="IPR001810">
    <property type="entry name" value="F-box_dom"/>
</dbReference>
<proteinExistence type="predicted"/>
<name>A0A8T2SVV7_CERRI</name>
<dbReference type="OrthoDB" id="441172at2759"/>
<dbReference type="Proteomes" id="UP000825935">
    <property type="component" value="Chromosome 17"/>
</dbReference>
<sequence length="661" mass="74275">MPYCEIAEMGSDLSAIAREKGSPLALCREDDVASNFPLTELPDDVVAQILSYLSPADICNLDMASKNLRAVCRADKVWRNQCEVAFGNQVSCLHLQAWWSALPSWKSIFRFMYSVKSLIGIWVHKNPEQGNLVFVTWGFLSVVGCRVIPKSLGDKGFENGLMWAPVFEILCSGYGSAAFFLYGSENDGDSCYPGFFDGAEEGCNVLLLEAEPRICLRNTPGLFLAVEVEADEGHRLTFESSLDEGPVPFHRLHVDDKRKILHEIAGSVTLQLPKSMMEPLFSRAMARSESGMDMSSCDEESRKEVLSMTERRSFLMRIYNGGEIDEKGPLANIHHSGISSDDLFNKVVDSDLMNMLRSHRQDGDLDSRKAIEGVQVYCSSSSNVGSSGVLNNGLQDQPSLRQWLAELTADKMNQIVCTHKEDVEESAGEDLSIRFRRACLVQRFLRESDSVALRLHAHQWHLDMYGAWPRMKDARCALYKLEETPPQAENEHEGLWSGTFGWPRGQIEESQSDKACLLLLSYEDTRKGVCLIATKILDGSDYLSYPNGSKMFEAYVYRCSKTEFPWHTDKDGERVEITHAYEGVGIAGGYGYRYPGSLPGDLFVEKNGLLAFVWRDSRLVLTLQRPNLRVLLEKGKRVPPIKGIDNYAYPFRSHVDVYAHI</sequence>
<dbReference type="PROSITE" id="PS50181">
    <property type="entry name" value="FBOX"/>
    <property type="match status" value="1"/>
</dbReference>
<keyword evidence="3" id="KW-1185">Reference proteome</keyword>
<dbReference type="SMART" id="SM00256">
    <property type="entry name" value="FBOX"/>
    <property type="match status" value="1"/>
</dbReference>
<feature type="domain" description="F-box" evidence="1">
    <location>
        <begin position="35"/>
        <end position="81"/>
    </location>
</feature>
<dbReference type="SUPFAM" id="SSF81383">
    <property type="entry name" value="F-box domain"/>
    <property type="match status" value="1"/>
</dbReference>
<dbReference type="PANTHER" id="PTHR31370:SF2">
    <property type="entry name" value="OS08G0105100 PROTEIN"/>
    <property type="match status" value="1"/>
</dbReference>
<evidence type="ECO:0000313" key="2">
    <source>
        <dbReference type="EMBL" id="KAH7372565.1"/>
    </source>
</evidence>
<accession>A0A8T2SVV7</accession>
<dbReference type="InterPro" id="IPR040275">
    <property type="entry name" value="At5g39450-like"/>
</dbReference>
<organism evidence="2 3">
    <name type="scientific">Ceratopteris richardii</name>
    <name type="common">Triangle waterfern</name>
    <dbReference type="NCBI Taxonomy" id="49495"/>
    <lineage>
        <taxon>Eukaryota</taxon>
        <taxon>Viridiplantae</taxon>
        <taxon>Streptophyta</taxon>
        <taxon>Embryophyta</taxon>
        <taxon>Tracheophyta</taxon>
        <taxon>Polypodiopsida</taxon>
        <taxon>Polypodiidae</taxon>
        <taxon>Polypodiales</taxon>
        <taxon>Pteridineae</taxon>
        <taxon>Pteridaceae</taxon>
        <taxon>Parkerioideae</taxon>
        <taxon>Ceratopteris</taxon>
    </lineage>
</organism>
<dbReference type="InterPro" id="IPR036047">
    <property type="entry name" value="F-box-like_dom_sf"/>
</dbReference>
<dbReference type="Pfam" id="PF12937">
    <property type="entry name" value="F-box-like"/>
    <property type="match status" value="1"/>
</dbReference>
<dbReference type="EMBL" id="CM035422">
    <property type="protein sequence ID" value="KAH7372565.1"/>
    <property type="molecule type" value="Genomic_DNA"/>
</dbReference>
<evidence type="ECO:0000259" key="1">
    <source>
        <dbReference type="PROSITE" id="PS50181"/>
    </source>
</evidence>
<dbReference type="PANTHER" id="PTHR31370">
    <property type="entry name" value="F-BOX PROTEIN FAMILY-LIKE"/>
    <property type="match status" value="1"/>
</dbReference>
<comment type="caution">
    <text evidence="2">The sequence shown here is derived from an EMBL/GenBank/DDBJ whole genome shotgun (WGS) entry which is preliminary data.</text>
</comment>
<reference evidence="2" key="1">
    <citation type="submission" date="2021-08" db="EMBL/GenBank/DDBJ databases">
        <title>WGS assembly of Ceratopteris richardii.</title>
        <authorList>
            <person name="Marchant D.B."/>
            <person name="Chen G."/>
            <person name="Jenkins J."/>
            <person name="Shu S."/>
            <person name="Leebens-Mack J."/>
            <person name="Grimwood J."/>
            <person name="Schmutz J."/>
            <person name="Soltis P."/>
            <person name="Soltis D."/>
            <person name="Chen Z.-H."/>
        </authorList>
    </citation>
    <scope>NUCLEOTIDE SEQUENCE</scope>
    <source>
        <strain evidence="2">Whitten #5841</strain>
        <tissue evidence="2">Leaf</tissue>
    </source>
</reference>
<dbReference type="Gene3D" id="1.20.1280.50">
    <property type="match status" value="1"/>
</dbReference>
<dbReference type="AlphaFoldDB" id="A0A8T2SVV7"/>